<evidence type="ECO:0000313" key="2">
    <source>
        <dbReference type="EMBL" id="CEQ03577.1"/>
    </source>
</evidence>
<name>A0A0C7G9B5_PARSO</name>
<feature type="domain" description="Transcription regulator PadR N-terminal" evidence="1">
    <location>
        <begin position="6"/>
        <end position="80"/>
    </location>
</feature>
<dbReference type="PANTHER" id="PTHR43252">
    <property type="entry name" value="TRANSCRIPTIONAL REGULATOR YQJI"/>
    <property type="match status" value="1"/>
</dbReference>
<sequence>MVKLIILYYLNIKSTHGYEIQKFIQATGLDVWAKVKSGSIYYALSKMEKNGEVELYKEETIGSKVRKIYKITENGKLELKNTIVQELDKPLMPIGTDKFIIPITFNRLDKNEAIEIINKHIKNLEEALEYWEYWKDIKINESTLQVEKIAFEMTVDGIKDSIRWHKAIIDEYDEYVKYSQNQEIMIKNINFGEVQEPKNNEIKTEKKRIEELREIILNNPEKSKEALEELMNLMSQGK</sequence>
<dbReference type="EMBL" id="CEKZ01000003">
    <property type="protein sequence ID" value="CEQ03577.1"/>
    <property type="molecule type" value="Genomic_DNA"/>
</dbReference>
<dbReference type="InterPro" id="IPR005149">
    <property type="entry name" value="Tscrpt_reg_PadR_N"/>
</dbReference>
<organism evidence="2 3">
    <name type="scientific">Paraclostridium sordellii</name>
    <name type="common">Clostridium sordellii</name>
    <dbReference type="NCBI Taxonomy" id="1505"/>
    <lineage>
        <taxon>Bacteria</taxon>
        <taxon>Bacillati</taxon>
        <taxon>Bacillota</taxon>
        <taxon>Clostridia</taxon>
        <taxon>Peptostreptococcales</taxon>
        <taxon>Peptostreptococcaceae</taxon>
        <taxon>Paraclostridium</taxon>
    </lineage>
</organism>
<dbReference type="Proteomes" id="UP000049127">
    <property type="component" value="Unassembled WGS sequence"/>
</dbReference>
<dbReference type="PANTHER" id="PTHR43252:SF7">
    <property type="entry name" value="TRANSCRIPTIONAL REGULATOR YQJI"/>
    <property type="match status" value="1"/>
</dbReference>
<dbReference type="AlphaFoldDB" id="A0A0C7G9B5"/>
<reference evidence="2 3" key="1">
    <citation type="submission" date="2015-01" db="EMBL/GenBank/DDBJ databases">
        <authorList>
            <person name="Aslett A.Martin."/>
            <person name="De Silva Nishadi"/>
        </authorList>
    </citation>
    <scope>NUCLEOTIDE SEQUENCE [LARGE SCALE GENOMIC DNA]</scope>
    <source>
        <strain evidence="2 3">R28058</strain>
    </source>
</reference>
<dbReference type="Gene3D" id="1.10.10.10">
    <property type="entry name" value="Winged helix-like DNA-binding domain superfamily/Winged helix DNA-binding domain"/>
    <property type="match status" value="1"/>
</dbReference>
<dbReference type="RefSeq" id="WP_055341872.1">
    <property type="nucleotide sequence ID" value="NZ_CDNI01000003.1"/>
</dbReference>
<gene>
    <name evidence="2" type="ORF">R28058_13101</name>
</gene>
<evidence type="ECO:0000313" key="3">
    <source>
        <dbReference type="Proteomes" id="UP000049127"/>
    </source>
</evidence>
<dbReference type="InterPro" id="IPR036388">
    <property type="entry name" value="WH-like_DNA-bd_sf"/>
</dbReference>
<dbReference type="SUPFAM" id="SSF46785">
    <property type="entry name" value="Winged helix' DNA-binding domain"/>
    <property type="match status" value="1"/>
</dbReference>
<protein>
    <submittedName>
        <fullName evidence="2">PadR family transcriptional regulator</fullName>
    </submittedName>
</protein>
<dbReference type="InterPro" id="IPR036390">
    <property type="entry name" value="WH_DNA-bd_sf"/>
</dbReference>
<accession>A0A0C7G9B5</accession>
<proteinExistence type="predicted"/>
<evidence type="ECO:0000259" key="1">
    <source>
        <dbReference type="Pfam" id="PF03551"/>
    </source>
</evidence>
<dbReference type="OrthoDB" id="9808762at2"/>
<dbReference type="Pfam" id="PF03551">
    <property type="entry name" value="PadR"/>
    <property type="match status" value="1"/>
</dbReference>